<sequence>MGTSASAIPKLPRKRKVTAELSFGSSSTGDSSLICHRQAKLTDLVAHLMTTQKGKVYEHRVDLGATIGESCEDEPVHTIKPLLEDSEVGTSTVVDPRSRVGGDDKTVRIGKPEPKRLTERDVLDILRQMGQVLLKKGLSQKHGLVEVLSPLHGKVMLETHGMTTAFPDPHPGFIAVHEDYIFTDLFTTRTLTAKFKVAPRRTSTMKLLLFPVIDWFQQRLPERGSLR</sequence>
<comment type="caution">
    <text evidence="1">The sequence shown here is derived from an EMBL/GenBank/DDBJ whole genome shotgun (WGS) entry which is preliminary data.</text>
</comment>
<protein>
    <submittedName>
        <fullName evidence="1">Uncharacterized protein</fullName>
    </submittedName>
</protein>
<dbReference type="Proteomes" id="UP000821845">
    <property type="component" value="Chromosome 9"/>
</dbReference>
<name>A0ACB7RJ04_HYAAI</name>
<keyword evidence="2" id="KW-1185">Reference proteome</keyword>
<proteinExistence type="predicted"/>
<dbReference type="EMBL" id="CM023489">
    <property type="protein sequence ID" value="KAH6921576.1"/>
    <property type="molecule type" value="Genomic_DNA"/>
</dbReference>
<evidence type="ECO:0000313" key="2">
    <source>
        <dbReference type="Proteomes" id="UP000821845"/>
    </source>
</evidence>
<gene>
    <name evidence="1" type="ORF">HPB50_002470</name>
</gene>
<reference evidence="1" key="1">
    <citation type="submission" date="2020-05" db="EMBL/GenBank/DDBJ databases">
        <title>Large-scale comparative analyses of tick genomes elucidate their genetic diversity and vector capacities.</title>
        <authorList>
            <person name="Jia N."/>
            <person name="Wang J."/>
            <person name="Shi W."/>
            <person name="Du L."/>
            <person name="Sun Y."/>
            <person name="Zhan W."/>
            <person name="Jiang J."/>
            <person name="Wang Q."/>
            <person name="Zhang B."/>
            <person name="Ji P."/>
            <person name="Sakyi L.B."/>
            <person name="Cui X."/>
            <person name="Yuan T."/>
            <person name="Jiang B."/>
            <person name="Yang W."/>
            <person name="Lam T.T.-Y."/>
            <person name="Chang Q."/>
            <person name="Ding S."/>
            <person name="Wang X."/>
            <person name="Zhu J."/>
            <person name="Ruan X."/>
            <person name="Zhao L."/>
            <person name="Wei J."/>
            <person name="Que T."/>
            <person name="Du C."/>
            <person name="Cheng J."/>
            <person name="Dai P."/>
            <person name="Han X."/>
            <person name="Huang E."/>
            <person name="Gao Y."/>
            <person name="Liu J."/>
            <person name="Shao H."/>
            <person name="Ye R."/>
            <person name="Li L."/>
            <person name="Wei W."/>
            <person name="Wang X."/>
            <person name="Wang C."/>
            <person name="Yang T."/>
            <person name="Huo Q."/>
            <person name="Li W."/>
            <person name="Guo W."/>
            <person name="Chen H."/>
            <person name="Zhou L."/>
            <person name="Ni X."/>
            <person name="Tian J."/>
            <person name="Zhou Y."/>
            <person name="Sheng Y."/>
            <person name="Liu T."/>
            <person name="Pan Y."/>
            <person name="Xia L."/>
            <person name="Li J."/>
            <person name="Zhao F."/>
            <person name="Cao W."/>
        </authorList>
    </citation>
    <scope>NUCLEOTIDE SEQUENCE</scope>
    <source>
        <strain evidence="1">Hyas-2018</strain>
    </source>
</reference>
<evidence type="ECO:0000313" key="1">
    <source>
        <dbReference type="EMBL" id="KAH6921576.1"/>
    </source>
</evidence>
<accession>A0ACB7RJ04</accession>
<organism evidence="1 2">
    <name type="scientific">Hyalomma asiaticum</name>
    <name type="common">Tick</name>
    <dbReference type="NCBI Taxonomy" id="266040"/>
    <lineage>
        <taxon>Eukaryota</taxon>
        <taxon>Metazoa</taxon>
        <taxon>Ecdysozoa</taxon>
        <taxon>Arthropoda</taxon>
        <taxon>Chelicerata</taxon>
        <taxon>Arachnida</taxon>
        <taxon>Acari</taxon>
        <taxon>Parasitiformes</taxon>
        <taxon>Ixodida</taxon>
        <taxon>Ixodoidea</taxon>
        <taxon>Ixodidae</taxon>
        <taxon>Hyalomminae</taxon>
        <taxon>Hyalomma</taxon>
    </lineage>
</organism>